<accession>A0A956NHG5</accession>
<organism evidence="2 3">
    <name type="scientific">Eiseniibacteriota bacterium</name>
    <dbReference type="NCBI Taxonomy" id="2212470"/>
    <lineage>
        <taxon>Bacteria</taxon>
        <taxon>Candidatus Eiseniibacteriota</taxon>
    </lineage>
</organism>
<evidence type="ECO:0000256" key="1">
    <source>
        <dbReference type="SAM" id="Phobius"/>
    </source>
</evidence>
<name>A0A956NHG5_UNCEI</name>
<dbReference type="EMBL" id="JAGQHS010000190">
    <property type="protein sequence ID" value="MCA9758596.1"/>
    <property type="molecule type" value="Genomic_DNA"/>
</dbReference>
<sequence>MRVGEQRNLGRRVRDRALVAMKPVGIDRTRHFVSLVTPVSFVTLVIFGLAIVPVFGLSSAAAQLSEDEIHPFYMAFSSSLFATVNENDARASVRVLASSIARERNVPIHPEPLIYDTLEEIEGAFSRSEVDAVALNTVEFVQLEKIVPEWDAILSARVGHELTETYVLLTRQQGPKHLSELKGKNLLAFREARMCLAELWLDTELADEGLGSATSCFAGIQGTVKLSQAVLPVFFGQADACLVSRRGFDTMTELNPQLGRELHVIAESPPVIAAVFCVRASRDRHADNVQPIVDALQTVHETPAGEQVLTVFQSDKLVLIDSGLLDTARTIVEGWTTLTGRAPASSTPELLGTKALAGAGDGR</sequence>
<dbReference type="AlphaFoldDB" id="A0A956NHG5"/>
<keyword evidence="1" id="KW-0472">Membrane</keyword>
<keyword evidence="1" id="KW-0812">Transmembrane</keyword>
<dbReference type="Pfam" id="PF12974">
    <property type="entry name" value="Phosphonate-bd"/>
    <property type="match status" value="1"/>
</dbReference>
<reference evidence="2" key="2">
    <citation type="journal article" date="2021" name="Microbiome">
        <title>Successional dynamics and alternative stable states in a saline activated sludge microbial community over 9 years.</title>
        <authorList>
            <person name="Wang Y."/>
            <person name="Ye J."/>
            <person name="Ju F."/>
            <person name="Liu L."/>
            <person name="Boyd J.A."/>
            <person name="Deng Y."/>
            <person name="Parks D.H."/>
            <person name="Jiang X."/>
            <person name="Yin X."/>
            <person name="Woodcroft B.J."/>
            <person name="Tyson G.W."/>
            <person name="Hugenholtz P."/>
            <person name="Polz M.F."/>
            <person name="Zhang T."/>
        </authorList>
    </citation>
    <scope>NUCLEOTIDE SEQUENCE</scope>
    <source>
        <strain evidence="2">HKST-UBA02</strain>
    </source>
</reference>
<dbReference type="Proteomes" id="UP000739538">
    <property type="component" value="Unassembled WGS sequence"/>
</dbReference>
<proteinExistence type="predicted"/>
<dbReference type="Gene3D" id="3.40.190.10">
    <property type="entry name" value="Periplasmic binding protein-like II"/>
    <property type="match status" value="2"/>
</dbReference>
<evidence type="ECO:0000313" key="2">
    <source>
        <dbReference type="EMBL" id="MCA9758596.1"/>
    </source>
</evidence>
<feature type="transmembrane region" description="Helical" evidence="1">
    <location>
        <begin position="32"/>
        <end position="55"/>
    </location>
</feature>
<evidence type="ECO:0000313" key="3">
    <source>
        <dbReference type="Proteomes" id="UP000739538"/>
    </source>
</evidence>
<comment type="caution">
    <text evidence="2">The sequence shown here is derived from an EMBL/GenBank/DDBJ whole genome shotgun (WGS) entry which is preliminary data.</text>
</comment>
<gene>
    <name evidence="2" type="ORF">KDA27_22560</name>
</gene>
<reference evidence="2" key="1">
    <citation type="submission" date="2020-04" db="EMBL/GenBank/DDBJ databases">
        <authorList>
            <person name="Zhang T."/>
        </authorList>
    </citation>
    <scope>NUCLEOTIDE SEQUENCE</scope>
    <source>
        <strain evidence="2">HKST-UBA02</strain>
    </source>
</reference>
<keyword evidence="1" id="KW-1133">Transmembrane helix</keyword>
<protein>
    <submittedName>
        <fullName evidence="2">PhnD/SsuA/transferrin family substrate-binding protein</fullName>
    </submittedName>
</protein>